<sequence length="327" mass="36277">MPHRSTVTSSTPDEFEALHDQAYADMERGALAEAAQAFEALAAHMPDNRHYHYMLGLARKYQRDWQPSLDHNLRAIALAGEDDEASLWNGAIAATALSDWATARRLWKACGIQVPGEQGTIEGDYGVAVVRLHPWQGGETVFMRRIDPVRAQLLNVPLPESGHRFGDIVLHDGASTGQRFNGQREVPVFNELQRLEPSAFQTFVVFITCANAQDLQELLGTEAPGIGYAEDWTASIRHYCMRCSYGTPHQHAEETSPREDEPSWQTDRNLGIAAVDRAAVDVLLNAWQAGGAGRRIDAVQTRELPVPDEEESWAWWVGPEGAEDEAP</sequence>
<dbReference type="InterPro" id="IPR011990">
    <property type="entry name" value="TPR-like_helical_dom_sf"/>
</dbReference>
<dbReference type="STRING" id="398578.Daci_4219"/>
<dbReference type="Gene3D" id="1.25.40.10">
    <property type="entry name" value="Tetratricopeptide repeat domain"/>
    <property type="match status" value="1"/>
</dbReference>
<reference evidence="3" key="2">
    <citation type="submission" date="2007-11" db="EMBL/GenBank/DDBJ databases">
        <title>Complete sequence of Delftia acidovorans DSM 14801 / SPH-1.</title>
        <authorList>
            <person name="Copeland A."/>
            <person name="Lucas S."/>
            <person name="Lapidus A."/>
            <person name="Barry K."/>
            <person name="Glavina del Rio T."/>
            <person name="Dalin E."/>
            <person name="Tice H."/>
            <person name="Pitluck S."/>
            <person name="Lowry S."/>
            <person name="Clum A."/>
            <person name="Schmutz J."/>
            <person name="Larimer F."/>
            <person name="Land M."/>
            <person name="Hauser L."/>
            <person name="Kyrpides N."/>
            <person name="Kim E."/>
            <person name="Schleheck D."/>
            <person name="Richardson P."/>
        </authorList>
    </citation>
    <scope>NUCLEOTIDE SEQUENCE [LARGE SCALE GENOMIC DNA]</scope>
    <source>
        <strain evidence="3">DSM 14801 / SPH-1</strain>
    </source>
</reference>
<reference evidence="2 3" key="1">
    <citation type="journal article" date="2004" name="Appl. Environ. Microbiol.">
        <title>Mineralization of individual congeners of linear alkylbenzenesulfonate by defined pairs of heterotrophic bacteria.</title>
        <authorList>
            <person name="Schleheck D."/>
            <person name="Knepper T.P."/>
            <person name="Fischer K."/>
            <person name="Cook A.M."/>
        </authorList>
    </citation>
    <scope>NUCLEOTIDE SEQUENCE [LARGE SCALE GENOMIC DNA]</scope>
    <source>
        <strain evidence="3">DSM 14801 / SPH-1</strain>
    </source>
</reference>
<keyword evidence="3" id="KW-1185">Reference proteome</keyword>
<dbReference type="KEGG" id="dac:Daci_4219"/>
<name>A9BLR1_DELAS</name>
<dbReference type="EMBL" id="CP000884">
    <property type="protein sequence ID" value="ABX36850.1"/>
    <property type="molecule type" value="Genomic_DNA"/>
</dbReference>
<dbReference type="SUPFAM" id="SSF48452">
    <property type="entry name" value="TPR-like"/>
    <property type="match status" value="1"/>
</dbReference>
<gene>
    <name evidence="2" type="ordered locus">Daci_4219</name>
</gene>
<protein>
    <recommendedName>
        <fullName evidence="4">Tetratricopeptide repeat protein</fullName>
    </recommendedName>
</protein>
<evidence type="ECO:0008006" key="4">
    <source>
        <dbReference type="Google" id="ProtNLM"/>
    </source>
</evidence>
<proteinExistence type="predicted"/>
<feature type="region of interest" description="Disordered" evidence="1">
    <location>
        <begin position="308"/>
        <end position="327"/>
    </location>
</feature>
<accession>A9BLR1</accession>
<dbReference type="HOGENOM" id="CLU_876687_0_0_4"/>
<evidence type="ECO:0000313" key="3">
    <source>
        <dbReference type="Proteomes" id="UP000000784"/>
    </source>
</evidence>
<evidence type="ECO:0000256" key="1">
    <source>
        <dbReference type="SAM" id="MobiDB-lite"/>
    </source>
</evidence>
<evidence type="ECO:0000313" key="2">
    <source>
        <dbReference type="EMBL" id="ABX36850.1"/>
    </source>
</evidence>
<dbReference type="eggNOG" id="COG0457">
    <property type="taxonomic scope" value="Bacteria"/>
</dbReference>
<organism evidence="2 3">
    <name type="scientific">Delftia acidovorans (strain DSM 14801 / SPH-1)</name>
    <dbReference type="NCBI Taxonomy" id="398578"/>
    <lineage>
        <taxon>Bacteria</taxon>
        <taxon>Pseudomonadati</taxon>
        <taxon>Pseudomonadota</taxon>
        <taxon>Betaproteobacteria</taxon>
        <taxon>Burkholderiales</taxon>
        <taxon>Comamonadaceae</taxon>
        <taxon>Delftia</taxon>
    </lineage>
</organism>
<dbReference type="Proteomes" id="UP000000784">
    <property type="component" value="Chromosome"/>
</dbReference>
<dbReference type="AlphaFoldDB" id="A9BLR1"/>